<dbReference type="SUPFAM" id="SSF53756">
    <property type="entry name" value="UDP-Glycosyltransferase/glycogen phosphorylase"/>
    <property type="match status" value="1"/>
</dbReference>
<evidence type="ECO:0000259" key="1">
    <source>
        <dbReference type="Pfam" id="PF00534"/>
    </source>
</evidence>
<dbReference type="InterPro" id="IPR028098">
    <property type="entry name" value="Glyco_trans_4-like_N"/>
</dbReference>
<dbReference type="Pfam" id="PF13439">
    <property type="entry name" value="Glyco_transf_4"/>
    <property type="match status" value="1"/>
</dbReference>
<dbReference type="PANTHER" id="PTHR12526">
    <property type="entry name" value="GLYCOSYLTRANSFERASE"/>
    <property type="match status" value="1"/>
</dbReference>
<gene>
    <name evidence="3" type="ORF">GW587_13995</name>
</gene>
<evidence type="ECO:0000313" key="3">
    <source>
        <dbReference type="EMBL" id="NGZ85365.1"/>
    </source>
</evidence>
<protein>
    <submittedName>
        <fullName evidence="3">Glycosyltransferase family 4 protein</fullName>
    </submittedName>
</protein>
<dbReference type="InterPro" id="IPR001296">
    <property type="entry name" value="Glyco_trans_1"/>
</dbReference>
<evidence type="ECO:0000313" key="4">
    <source>
        <dbReference type="Proteomes" id="UP000666369"/>
    </source>
</evidence>
<dbReference type="Gene3D" id="3.40.50.2000">
    <property type="entry name" value="Glycogen Phosphorylase B"/>
    <property type="match status" value="2"/>
</dbReference>
<feature type="domain" description="Glycosyltransferase subfamily 4-like N-terminal" evidence="2">
    <location>
        <begin position="43"/>
        <end position="220"/>
    </location>
</feature>
<reference evidence="4" key="2">
    <citation type="submission" date="2023-07" db="EMBL/GenBank/DDBJ databases">
        <title>Duganella aceri sp. nov., isolated from tree sap.</title>
        <authorList>
            <person name="Kim I.S."/>
        </authorList>
    </citation>
    <scope>NUCLEOTIDE SEQUENCE [LARGE SCALE GENOMIC DNA]</scope>
    <source>
        <strain evidence="4">SAP-35</strain>
    </source>
</reference>
<sequence length="441" mass="48874">MGSGDYLGSTVRDLTLANSLHRRGFKVVIYWMMEENRDLADAGIEHRMLCHGTRYHFQRPSQVLDRWLGSLLFLLPKRWRVRAIQRKASYVDRLLANLVRSLYAQPQPDPALALRLRALIERDDISHLMVSFGTLGPLALAAKRAAGRHFDYVLTFQGDEEFAAHAGRIGLLDVYRQRLNQSLAGSPWKSIAVSEDYVSRIVDDIQVSPARLQVVYNGVEQKARAEAPSFAPIKALFPALRQDVPIVLYLGRQDSEKGIDLLLYAVRLLAGRALPMQLVICGATAKGPSYRKVLTELGQHLGLRVHHAGTVSAALRDALYAHSYCVVYPSVNREPFGLVVAEAMSHGTPVLVPDYGGVAEVIRDRGRQGGLCFRTWDSGDLARQLGRLFEEPVLYRELAGNARAVAARFNVDNMTDAILAHIGLQAHPPGPAEPAELPLRA</sequence>
<dbReference type="PANTHER" id="PTHR12526:SF635">
    <property type="entry name" value="GLYCOSYL TRANSFERASE GROUP 1"/>
    <property type="match status" value="1"/>
</dbReference>
<feature type="domain" description="Glycosyl transferase family 1" evidence="1">
    <location>
        <begin position="241"/>
        <end position="404"/>
    </location>
</feature>
<keyword evidence="4" id="KW-1185">Reference proteome</keyword>
<name>A0ABX0FLK7_9BURK</name>
<proteinExistence type="predicted"/>
<evidence type="ECO:0000259" key="2">
    <source>
        <dbReference type="Pfam" id="PF13439"/>
    </source>
</evidence>
<organism evidence="3 4">
    <name type="scientific">Duganella aceris</name>
    <dbReference type="NCBI Taxonomy" id="2703883"/>
    <lineage>
        <taxon>Bacteria</taxon>
        <taxon>Pseudomonadati</taxon>
        <taxon>Pseudomonadota</taxon>
        <taxon>Betaproteobacteria</taxon>
        <taxon>Burkholderiales</taxon>
        <taxon>Oxalobacteraceae</taxon>
        <taxon>Telluria group</taxon>
        <taxon>Duganella</taxon>
    </lineage>
</organism>
<dbReference type="Pfam" id="PF00534">
    <property type="entry name" value="Glycos_transf_1"/>
    <property type="match status" value="1"/>
</dbReference>
<dbReference type="CDD" id="cd03801">
    <property type="entry name" value="GT4_PimA-like"/>
    <property type="match status" value="1"/>
</dbReference>
<dbReference type="Proteomes" id="UP000666369">
    <property type="component" value="Unassembled WGS sequence"/>
</dbReference>
<reference evidence="3 4" key="1">
    <citation type="submission" date="2020-01" db="EMBL/GenBank/DDBJ databases">
        <authorList>
            <person name="Lee S.D."/>
        </authorList>
    </citation>
    <scope>NUCLEOTIDE SEQUENCE [LARGE SCALE GENOMIC DNA]</scope>
    <source>
        <strain evidence="3 4">SAP-35</strain>
    </source>
</reference>
<accession>A0ABX0FLK7</accession>
<comment type="caution">
    <text evidence="3">The sequence shown here is derived from an EMBL/GenBank/DDBJ whole genome shotgun (WGS) entry which is preliminary data.</text>
</comment>
<dbReference type="EMBL" id="JAADJT010000006">
    <property type="protein sequence ID" value="NGZ85365.1"/>
    <property type="molecule type" value="Genomic_DNA"/>
</dbReference>